<dbReference type="InterPro" id="IPR012944">
    <property type="entry name" value="SusD_RagB_dom"/>
</dbReference>
<dbReference type="Pfam" id="PF07980">
    <property type="entry name" value="SusD_RagB"/>
    <property type="match status" value="1"/>
</dbReference>
<evidence type="ECO:0000259" key="6">
    <source>
        <dbReference type="Pfam" id="PF07980"/>
    </source>
</evidence>
<dbReference type="GO" id="GO:0009279">
    <property type="term" value="C:cell outer membrane"/>
    <property type="evidence" value="ECO:0007669"/>
    <property type="project" value="UniProtKB-SubCell"/>
</dbReference>
<dbReference type="OrthoDB" id="5694214at2"/>
<keyword evidence="9" id="KW-1185">Reference proteome</keyword>
<sequence length="569" mass="64022">MKQHIKILIPVALGISVITACNKKLEEYNPSGATIESLFNTPEGFEAGVNGIYSHNRLLYGKEEGYSFMEAGTDIWTNAANNGGKTVNGINSTTPLTTYQGIVSDNNNLNNNLWIPCYQGINECNTALSKEETAKLTPDRQKTLDGEIHFLRAWYYWHLVETFGPIPTPTEPMTTFQTTASRTPVNEVYDLIFADLKTAMSELTEKATDYGRVTLPVVEAFYARLSLTRGNWQEASNYANKVITGYKYSLVGKYADLWDITKEKNSEVVWPLNYASTYTLNGGGANEGHMMFLMDYISLPGMKTDVANDLPGTRWMPTLFLLNLFNENDDARFAGSFKQTWIANNSATLPKWDSLDAVQNPALLPLVGKPKFNVGDTAVFCSKYPIDDFQQKYSTAYRYKTYDINDMYNVSTGVPKDRFHYISLTKFNDPTRASEKETNSARDVFMIRLAEMYMIAGEAQFRMGKLDSAATFINAVRKRAAKTGHEAAMTVQASDITLDFILDERAREFAGEQLRWFDLKRTNTLISRVQLHNPDASSYIQGYSVLRPIPLAQINAVTNKGEFLQNEGY</sequence>
<dbReference type="Pfam" id="PF14322">
    <property type="entry name" value="SusD-like_3"/>
    <property type="match status" value="1"/>
</dbReference>
<evidence type="ECO:0000256" key="1">
    <source>
        <dbReference type="ARBA" id="ARBA00004442"/>
    </source>
</evidence>
<keyword evidence="4" id="KW-0472">Membrane</keyword>
<feature type="domain" description="RagB/SusD" evidence="6">
    <location>
        <begin position="324"/>
        <end position="569"/>
    </location>
</feature>
<reference evidence="9" key="1">
    <citation type="submission" date="2016-04" db="EMBL/GenBank/DDBJ databases">
        <authorList>
            <person name="Chen L."/>
            <person name="Zhuang W."/>
            <person name="Wang G."/>
        </authorList>
    </citation>
    <scope>NUCLEOTIDE SEQUENCE [LARGE SCALE GENOMIC DNA]</scope>
    <source>
        <strain evidence="9">17621</strain>
    </source>
</reference>
<feature type="domain" description="SusD-like N-terminal" evidence="7">
    <location>
        <begin position="96"/>
        <end position="226"/>
    </location>
</feature>
<comment type="similarity">
    <text evidence="2">Belongs to the SusD family.</text>
</comment>
<dbReference type="Proteomes" id="UP000192610">
    <property type="component" value="Unassembled WGS sequence"/>
</dbReference>
<name>A0A1V9EFR3_9BACT</name>
<dbReference type="EMBL" id="LVXG01000034">
    <property type="protein sequence ID" value="OQP44765.1"/>
    <property type="molecule type" value="Genomic_DNA"/>
</dbReference>
<dbReference type="Gene3D" id="1.25.40.390">
    <property type="match status" value="1"/>
</dbReference>
<dbReference type="PROSITE" id="PS51257">
    <property type="entry name" value="PROKAR_LIPOPROTEIN"/>
    <property type="match status" value="1"/>
</dbReference>
<evidence type="ECO:0000256" key="5">
    <source>
        <dbReference type="ARBA" id="ARBA00023237"/>
    </source>
</evidence>
<evidence type="ECO:0008006" key="10">
    <source>
        <dbReference type="Google" id="ProtNLM"/>
    </source>
</evidence>
<comment type="subcellular location">
    <subcellularLocation>
        <location evidence="1">Cell outer membrane</location>
    </subcellularLocation>
</comment>
<evidence type="ECO:0000256" key="3">
    <source>
        <dbReference type="ARBA" id="ARBA00022729"/>
    </source>
</evidence>
<evidence type="ECO:0000313" key="8">
    <source>
        <dbReference type="EMBL" id="OQP44765.1"/>
    </source>
</evidence>
<dbReference type="AlphaFoldDB" id="A0A1V9EFR3"/>
<gene>
    <name evidence="8" type="ORF">A4H97_10410</name>
</gene>
<proteinExistence type="inferred from homology"/>
<keyword evidence="5" id="KW-0998">Cell outer membrane</keyword>
<evidence type="ECO:0000313" key="9">
    <source>
        <dbReference type="Proteomes" id="UP000192610"/>
    </source>
</evidence>
<dbReference type="STRING" id="354355.SAMN05660816_06019"/>
<protein>
    <recommendedName>
        <fullName evidence="10">Carbohydrate-binding protein SusD</fullName>
    </recommendedName>
</protein>
<keyword evidence="3" id="KW-0732">Signal</keyword>
<evidence type="ECO:0000259" key="7">
    <source>
        <dbReference type="Pfam" id="PF14322"/>
    </source>
</evidence>
<evidence type="ECO:0000256" key="4">
    <source>
        <dbReference type="ARBA" id="ARBA00023136"/>
    </source>
</evidence>
<accession>A0A1V9EFR3</accession>
<dbReference type="SUPFAM" id="SSF48452">
    <property type="entry name" value="TPR-like"/>
    <property type="match status" value="1"/>
</dbReference>
<comment type="caution">
    <text evidence="8">The sequence shown here is derived from an EMBL/GenBank/DDBJ whole genome shotgun (WGS) entry which is preliminary data.</text>
</comment>
<dbReference type="InterPro" id="IPR011990">
    <property type="entry name" value="TPR-like_helical_dom_sf"/>
</dbReference>
<dbReference type="RefSeq" id="WP_081202820.1">
    <property type="nucleotide sequence ID" value="NZ_FOCZ01000016.1"/>
</dbReference>
<evidence type="ECO:0000256" key="2">
    <source>
        <dbReference type="ARBA" id="ARBA00006275"/>
    </source>
</evidence>
<organism evidence="8 9">
    <name type="scientific">Niastella yeongjuensis</name>
    <dbReference type="NCBI Taxonomy" id="354355"/>
    <lineage>
        <taxon>Bacteria</taxon>
        <taxon>Pseudomonadati</taxon>
        <taxon>Bacteroidota</taxon>
        <taxon>Chitinophagia</taxon>
        <taxon>Chitinophagales</taxon>
        <taxon>Chitinophagaceae</taxon>
        <taxon>Niastella</taxon>
    </lineage>
</organism>
<dbReference type="InterPro" id="IPR033985">
    <property type="entry name" value="SusD-like_N"/>
</dbReference>